<feature type="region of interest" description="Disordered" evidence="1">
    <location>
        <begin position="1"/>
        <end position="29"/>
    </location>
</feature>
<gene>
    <name evidence="3" type="ORF">WJX72_010524</name>
</gene>
<keyword evidence="4" id="KW-1185">Reference proteome</keyword>
<evidence type="ECO:0000256" key="2">
    <source>
        <dbReference type="SAM" id="Phobius"/>
    </source>
</evidence>
<dbReference type="EMBL" id="JALJOR010000019">
    <property type="protein sequence ID" value="KAK9803987.1"/>
    <property type="molecule type" value="Genomic_DNA"/>
</dbReference>
<feature type="region of interest" description="Disordered" evidence="1">
    <location>
        <begin position="216"/>
        <end position="237"/>
    </location>
</feature>
<protein>
    <submittedName>
        <fullName evidence="3">Uncharacterized protein</fullName>
    </submittedName>
</protein>
<proteinExistence type="predicted"/>
<keyword evidence="2" id="KW-1133">Transmembrane helix</keyword>
<keyword evidence="2" id="KW-0812">Transmembrane</keyword>
<reference evidence="3 4" key="1">
    <citation type="journal article" date="2024" name="Nat. Commun.">
        <title>Phylogenomics reveals the evolutionary origins of lichenization in chlorophyte algae.</title>
        <authorList>
            <person name="Puginier C."/>
            <person name="Libourel C."/>
            <person name="Otte J."/>
            <person name="Skaloud P."/>
            <person name="Haon M."/>
            <person name="Grisel S."/>
            <person name="Petersen M."/>
            <person name="Berrin J.G."/>
            <person name="Delaux P.M."/>
            <person name="Dal Grande F."/>
            <person name="Keller J."/>
        </authorList>
    </citation>
    <scope>NUCLEOTIDE SEQUENCE [LARGE SCALE GENOMIC DNA]</scope>
    <source>
        <strain evidence="3 4">SAG 2043</strain>
    </source>
</reference>
<dbReference type="Proteomes" id="UP001489004">
    <property type="component" value="Unassembled WGS sequence"/>
</dbReference>
<evidence type="ECO:0000256" key="1">
    <source>
        <dbReference type="SAM" id="MobiDB-lite"/>
    </source>
</evidence>
<accession>A0AAW1P3X2</accession>
<feature type="transmembrane region" description="Helical" evidence="2">
    <location>
        <begin position="122"/>
        <end position="150"/>
    </location>
</feature>
<name>A0AAW1P3X2_9CHLO</name>
<dbReference type="AlphaFoldDB" id="A0AAW1P3X2"/>
<evidence type="ECO:0000313" key="4">
    <source>
        <dbReference type="Proteomes" id="UP001489004"/>
    </source>
</evidence>
<feature type="transmembrane region" description="Helical" evidence="2">
    <location>
        <begin position="170"/>
        <end position="189"/>
    </location>
</feature>
<comment type="caution">
    <text evidence="3">The sequence shown here is derived from an EMBL/GenBank/DDBJ whole genome shotgun (WGS) entry which is preliminary data.</text>
</comment>
<organism evidence="3 4">
    <name type="scientific">[Myrmecia] bisecta</name>
    <dbReference type="NCBI Taxonomy" id="41462"/>
    <lineage>
        <taxon>Eukaryota</taxon>
        <taxon>Viridiplantae</taxon>
        <taxon>Chlorophyta</taxon>
        <taxon>core chlorophytes</taxon>
        <taxon>Trebouxiophyceae</taxon>
        <taxon>Trebouxiales</taxon>
        <taxon>Trebouxiaceae</taxon>
        <taxon>Myrmecia</taxon>
    </lineage>
</organism>
<keyword evidence="2" id="KW-0472">Membrane</keyword>
<sequence length="326" mass="35306">MVRNPTELAGTSGPAQPVQAPAGAPRERGLSWDQLGNLGLHRALFEYYKMTEAPSERTPSASDTLLDNMEPGHEQIGEVRPGVRREGKPARPYKQPLWKAALIRIFLPQPPRFLELQAVVKGVIYLLSGAAYALVNTAPFTLPLLLWHTLGSKDLEVPTPWLDLKLSPANHAPSAYALLLVALASIYVAERYCTSVRQQKQDAEDRAAALRQLAQQLQQPARPNNHRQEKAGDGALKAAAAPAAAAKGAEDAQLQQLYAALTDVENRVYGPDKWSEASVRSAHSFADAVNGVDRLCHTIGVEFAPQERASIAAVAAKLENLKAIIG</sequence>
<feature type="compositionally biased region" description="Low complexity" evidence="1">
    <location>
        <begin position="13"/>
        <end position="24"/>
    </location>
</feature>
<evidence type="ECO:0000313" key="3">
    <source>
        <dbReference type="EMBL" id="KAK9803987.1"/>
    </source>
</evidence>